<comment type="caution">
    <text evidence="2">The sequence shown here is derived from an EMBL/GenBank/DDBJ whole genome shotgun (WGS) entry which is preliminary data.</text>
</comment>
<feature type="transmembrane region" description="Helical" evidence="1">
    <location>
        <begin position="12"/>
        <end position="29"/>
    </location>
</feature>
<accession>A0A9X3EG56</accession>
<feature type="transmembrane region" description="Helical" evidence="1">
    <location>
        <begin position="35"/>
        <end position="56"/>
    </location>
</feature>
<sequence>MIKNFTKLINAIWQNLLGVILFISGIALIDIGAFYFNFIVGFIITGITLVIMAVILDKERRE</sequence>
<dbReference type="InterPro" id="IPR009406">
    <property type="entry name" value="DUF1056"/>
</dbReference>
<keyword evidence="1" id="KW-0812">Transmembrane</keyword>
<name>A0A9X3EG56_9LACO</name>
<dbReference type="RefSeq" id="WP_367366697.1">
    <property type="nucleotide sequence ID" value="NZ_QVOQ01000005.1"/>
</dbReference>
<protein>
    <recommendedName>
        <fullName evidence="4">DUF1056 family protein</fullName>
    </recommendedName>
</protein>
<proteinExistence type="predicted"/>
<evidence type="ECO:0008006" key="4">
    <source>
        <dbReference type="Google" id="ProtNLM"/>
    </source>
</evidence>
<dbReference type="Proteomes" id="UP001080333">
    <property type="component" value="Unassembled WGS sequence"/>
</dbReference>
<reference evidence="2" key="1">
    <citation type="submission" date="2018-08" db="EMBL/GenBank/DDBJ databases">
        <title>Draft genome sequences of Leuconostoc spp. and Weissella spp. with biocontrol potential.</title>
        <authorList>
            <person name="Lo R."/>
            <person name="Ho V.T.T."/>
            <person name="Turner M.S."/>
        </authorList>
    </citation>
    <scope>NUCLEOTIDE SEQUENCE</scope>
    <source>
        <strain evidence="2">156</strain>
    </source>
</reference>
<evidence type="ECO:0000313" key="3">
    <source>
        <dbReference type="Proteomes" id="UP001080333"/>
    </source>
</evidence>
<organism evidence="2 3">
    <name type="scientific">Leuconostoc falkenbergense</name>
    <dbReference type="NCBI Taxonomy" id="2766470"/>
    <lineage>
        <taxon>Bacteria</taxon>
        <taxon>Bacillati</taxon>
        <taxon>Bacillota</taxon>
        <taxon>Bacilli</taxon>
        <taxon>Lactobacillales</taxon>
        <taxon>Lactobacillaceae</taxon>
        <taxon>Leuconostoc</taxon>
    </lineage>
</organism>
<dbReference type="Pfam" id="PF06341">
    <property type="entry name" value="DUF1056"/>
    <property type="match status" value="1"/>
</dbReference>
<gene>
    <name evidence="2" type="ORF">D0502_02160</name>
</gene>
<dbReference type="AlphaFoldDB" id="A0A9X3EG56"/>
<keyword evidence="1" id="KW-1133">Transmembrane helix</keyword>
<evidence type="ECO:0000313" key="2">
    <source>
        <dbReference type="EMBL" id="MCX7578205.1"/>
    </source>
</evidence>
<dbReference type="EMBL" id="QVOQ01000005">
    <property type="protein sequence ID" value="MCX7578205.1"/>
    <property type="molecule type" value="Genomic_DNA"/>
</dbReference>
<evidence type="ECO:0000256" key="1">
    <source>
        <dbReference type="SAM" id="Phobius"/>
    </source>
</evidence>
<keyword evidence="1" id="KW-0472">Membrane</keyword>